<dbReference type="AlphaFoldDB" id="A0A4Y2GJW6"/>
<protein>
    <submittedName>
        <fullName evidence="3">Uncharacterized protein</fullName>
    </submittedName>
</protein>
<evidence type="ECO:0000313" key="3">
    <source>
        <dbReference type="EMBL" id="GBM52334.1"/>
    </source>
</evidence>
<dbReference type="EMBL" id="BGPR01001373">
    <property type="protein sequence ID" value="GBM52334.1"/>
    <property type="molecule type" value="Genomic_DNA"/>
</dbReference>
<feature type="chain" id="PRO_5021456534" evidence="2">
    <location>
        <begin position="24"/>
        <end position="663"/>
    </location>
</feature>
<feature type="signal peptide" evidence="2">
    <location>
        <begin position="1"/>
        <end position="23"/>
    </location>
</feature>
<evidence type="ECO:0000313" key="4">
    <source>
        <dbReference type="Proteomes" id="UP000499080"/>
    </source>
</evidence>
<gene>
    <name evidence="3" type="ORF">AVEN_126408_1</name>
</gene>
<accession>A0A4Y2GJW6</accession>
<feature type="region of interest" description="Disordered" evidence="1">
    <location>
        <begin position="456"/>
        <end position="482"/>
    </location>
</feature>
<organism evidence="3 4">
    <name type="scientific">Araneus ventricosus</name>
    <name type="common">Orbweaver spider</name>
    <name type="synonym">Epeira ventricosa</name>
    <dbReference type="NCBI Taxonomy" id="182803"/>
    <lineage>
        <taxon>Eukaryota</taxon>
        <taxon>Metazoa</taxon>
        <taxon>Ecdysozoa</taxon>
        <taxon>Arthropoda</taxon>
        <taxon>Chelicerata</taxon>
        <taxon>Arachnida</taxon>
        <taxon>Araneae</taxon>
        <taxon>Araneomorphae</taxon>
        <taxon>Entelegynae</taxon>
        <taxon>Araneoidea</taxon>
        <taxon>Araneidae</taxon>
        <taxon>Araneus</taxon>
    </lineage>
</organism>
<name>A0A4Y2GJW6_ARAVE</name>
<keyword evidence="4" id="KW-1185">Reference proteome</keyword>
<comment type="caution">
    <text evidence="3">The sequence shown here is derived from an EMBL/GenBank/DDBJ whole genome shotgun (WGS) entry which is preliminary data.</text>
</comment>
<sequence>MAKCRTFAIWFLLAFSFFLSVNSQKTGVELSSAGERIPRKIFMKDEPRRQDSNEKSLRDMHLCMEEEDRKDLLITCDRRYSSKFACVGAWEGNIEKCDEFEEKQVAAAICVQAESSYVSICEYKNLKSSYLCSPRKLAWTSDYKEYPNSEKVSTGLREGIRPCNNKKRRICLEKGALLPCGDIGQLESKVEETDKKIVINTSRQENSENRMSYKSIKSEIDKPLFRDGIQNLSYHTSIIPNKGTNNHILKYKTVNILSPPAGVSKFLNPQERLFAFESDTEKKESSVGDKSRFDIPIVSYPLSVAPAKVQVDSKLKYKTVTGSEFSDLFENVYTLESSTDFEEFRSGETESRFRSANPYMPYHTSVISDKGNINPKIKYKKVNILSPQRGVSKFSNLEGNIYDLESDIDKTESISGERESRFLSAMENLPIHKSIVSNRDQNKRKLKYKTVNMLPPQRGISEVPNPKDSVAAVQTSKDRTGYTSDEIKPFEEEKEFSSSKTESVIDEAEHNIKEPGFVTDGFEAPIGLNTDKLEQKYKIAASTIEESMESSSIYSASMKEQWESKKPEWKLAMTEQPEKRPVVPEHNLKEAERAPAQPAHTYGALFRAPIKRRPVEATTEQSSQTKSFFYVLKCKDCDIQHVMLVDEDAEDVIPEVETWTFKT</sequence>
<proteinExistence type="predicted"/>
<dbReference type="Proteomes" id="UP000499080">
    <property type="component" value="Unassembled WGS sequence"/>
</dbReference>
<evidence type="ECO:0000256" key="1">
    <source>
        <dbReference type="SAM" id="MobiDB-lite"/>
    </source>
</evidence>
<reference evidence="3 4" key="1">
    <citation type="journal article" date="2019" name="Sci. Rep.">
        <title>Orb-weaving spider Araneus ventricosus genome elucidates the spidroin gene catalogue.</title>
        <authorList>
            <person name="Kono N."/>
            <person name="Nakamura H."/>
            <person name="Ohtoshi R."/>
            <person name="Moran D.A.P."/>
            <person name="Shinohara A."/>
            <person name="Yoshida Y."/>
            <person name="Fujiwara M."/>
            <person name="Mori M."/>
            <person name="Tomita M."/>
            <person name="Arakawa K."/>
        </authorList>
    </citation>
    <scope>NUCLEOTIDE SEQUENCE [LARGE SCALE GENOMIC DNA]</scope>
</reference>
<keyword evidence="2" id="KW-0732">Signal</keyword>
<evidence type="ECO:0000256" key="2">
    <source>
        <dbReference type="SAM" id="SignalP"/>
    </source>
</evidence>
<dbReference type="OrthoDB" id="10524414at2759"/>